<dbReference type="Gene3D" id="3.40.630.30">
    <property type="match status" value="1"/>
</dbReference>
<comment type="caution">
    <text evidence="2">The sequence shown here is derived from an EMBL/GenBank/DDBJ whole genome shotgun (WGS) entry which is preliminary data.</text>
</comment>
<keyword evidence="2" id="KW-0808">Transferase</keyword>
<dbReference type="InterPro" id="IPR000182">
    <property type="entry name" value="GNAT_dom"/>
</dbReference>
<reference evidence="2 3" key="1">
    <citation type="submission" date="2018-08" db="EMBL/GenBank/DDBJ databases">
        <title>Thalassotalea euphylliae genome.</title>
        <authorList>
            <person name="Summers S."/>
            <person name="Rice S.A."/>
            <person name="Freckelton M.L."/>
            <person name="Nedved B.T."/>
            <person name="Hadfield M.G."/>
        </authorList>
    </citation>
    <scope>NUCLEOTIDE SEQUENCE [LARGE SCALE GENOMIC DNA]</scope>
    <source>
        <strain evidence="2 3">H1</strain>
    </source>
</reference>
<dbReference type="GO" id="GO:0005737">
    <property type="term" value="C:cytoplasm"/>
    <property type="evidence" value="ECO:0007669"/>
    <property type="project" value="TreeGrafter"/>
</dbReference>
<protein>
    <submittedName>
        <fullName evidence="2">N-acetyltransferase</fullName>
    </submittedName>
</protein>
<dbReference type="PANTHER" id="PTHR43441">
    <property type="entry name" value="RIBOSOMAL-PROTEIN-SERINE ACETYLTRANSFERASE"/>
    <property type="match status" value="1"/>
</dbReference>
<proteinExistence type="predicted"/>
<evidence type="ECO:0000259" key="1">
    <source>
        <dbReference type="Pfam" id="PF13302"/>
    </source>
</evidence>
<sequence>MDLSCLTPKNLSFRTERLSIRIMNRHDLQHFTALQTNSALMAYIGDVPEPDAFKAKFEARNQCFDDHSQWFTLLIFDRTSSAFCGSVGFLLEDIDAMRVEIGYILLSEQQGKGILTEAAKPMMEFIFTSLGARKIFAKCAVENTSSWKVMERLSLTREGCLASDFCVGDTWFDSYYYGLLNPSISEKSA</sequence>
<dbReference type="GO" id="GO:0008999">
    <property type="term" value="F:protein-N-terminal-alanine acetyltransferase activity"/>
    <property type="evidence" value="ECO:0007669"/>
    <property type="project" value="TreeGrafter"/>
</dbReference>
<accession>A0A3E0TT40</accession>
<dbReference type="InterPro" id="IPR016181">
    <property type="entry name" value="Acyl_CoA_acyltransferase"/>
</dbReference>
<dbReference type="RefSeq" id="WP_116008778.1">
    <property type="nucleotide sequence ID" value="NZ_QUOU01000001.1"/>
</dbReference>
<gene>
    <name evidence="2" type="ORF">DXX93_14850</name>
</gene>
<dbReference type="PANTHER" id="PTHR43441:SF11">
    <property type="entry name" value="RIBOSOMAL-PROTEIN-SERINE ACETYLTRANSFERASE"/>
    <property type="match status" value="1"/>
</dbReference>
<feature type="domain" description="N-acetyltransferase" evidence="1">
    <location>
        <begin position="17"/>
        <end position="153"/>
    </location>
</feature>
<dbReference type="OrthoDB" id="7852312at2"/>
<dbReference type="EMBL" id="QUOU01000001">
    <property type="protein sequence ID" value="REL27708.1"/>
    <property type="molecule type" value="Genomic_DNA"/>
</dbReference>
<dbReference type="GO" id="GO:1990189">
    <property type="term" value="F:protein N-terminal-serine acetyltransferase activity"/>
    <property type="evidence" value="ECO:0007669"/>
    <property type="project" value="TreeGrafter"/>
</dbReference>
<organism evidence="2 3">
    <name type="scientific">Thalassotalea euphylliae</name>
    <dbReference type="NCBI Taxonomy" id="1655234"/>
    <lineage>
        <taxon>Bacteria</taxon>
        <taxon>Pseudomonadati</taxon>
        <taxon>Pseudomonadota</taxon>
        <taxon>Gammaproteobacteria</taxon>
        <taxon>Alteromonadales</taxon>
        <taxon>Colwelliaceae</taxon>
        <taxon>Thalassotalea</taxon>
    </lineage>
</organism>
<name>A0A3E0TT40_9GAMM</name>
<evidence type="ECO:0000313" key="2">
    <source>
        <dbReference type="EMBL" id="REL27708.1"/>
    </source>
</evidence>
<dbReference type="InterPro" id="IPR051908">
    <property type="entry name" value="Ribosomal_N-acetyltransferase"/>
</dbReference>
<dbReference type="SUPFAM" id="SSF55729">
    <property type="entry name" value="Acyl-CoA N-acyltransferases (Nat)"/>
    <property type="match status" value="1"/>
</dbReference>
<dbReference type="AlphaFoldDB" id="A0A3E0TT40"/>
<evidence type="ECO:0000313" key="3">
    <source>
        <dbReference type="Proteomes" id="UP000256478"/>
    </source>
</evidence>
<dbReference type="Pfam" id="PF13302">
    <property type="entry name" value="Acetyltransf_3"/>
    <property type="match status" value="1"/>
</dbReference>
<dbReference type="Proteomes" id="UP000256478">
    <property type="component" value="Unassembled WGS sequence"/>
</dbReference>